<proteinExistence type="predicted"/>
<evidence type="ECO:0000313" key="2">
    <source>
        <dbReference type="Proteomes" id="UP000052124"/>
    </source>
</evidence>
<organism evidence="1 2">
    <name type="scientific">OM182 bacterium BACL3 MAG-120531-bin86</name>
    <dbReference type="NCBI Taxonomy" id="1655628"/>
    <lineage>
        <taxon>Bacteria</taxon>
        <taxon>Pseudomonadati</taxon>
        <taxon>Pseudomonadota</taxon>
        <taxon>Gammaproteobacteria</taxon>
        <taxon>OMG group</taxon>
        <taxon>OM182 clade</taxon>
    </lineage>
</organism>
<dbReference type="Proteomes" id="UP000052124">
    <property type="component" value="Unassembled WGS sequence"/>
</dbReference>
<sequence length="77" mass="7945">MDPAIGVALTEADNDDVAPKLVNELLSSNAASAEVIDVMLALIIPIAEILLSLSEIFASAFPIFGLSSASEREVASS</sequence>
<dbReference type="EMBL" id="LIDH01000585">
    <property type="protein sequence ID" value="KRP35393.1"/>
    <property type="molecule type" value="Genomic_DNA"/>
</dbReference>
<comment type="caution">
    <text evidence="1">The sequence shown here is derived from an EMBL/GenBank/DDBJ whole genome shotgun (WGS) entry which is preliminary data.</text>
</comment>
<name>A0A0R2XMA9_9GAMM</name>
<protein>
    <submittedName>
        <fullName evidence="1">Uncharacterized protein</fullName>
    </submittedName>
</protein>
<reference evidence="1 2" key="1">
    <citation type="submission" date="2015-10" db="EMBL/GenBank/DDBJ databases">
        <title>Metagenome-Assembled Genomes uncover a global brackish microbiome.</title>
        <authorList>
            <person name="Hugerth L.W."/>
            <person name="Larsson J."/>
            <person name="Alneberg J."/>
            <person name="Lindh M.V."/>
            <person name="Legrand C."/>
            <person name="Pinhassi J."/>
            <person name="Andersson A.F."/>
        </authorList>
    </citation>
    <scope>NUCLEOTIDE SEQUENCE [LARGE SCALE GENOMIC DNA]</scope>
    <source>
        <strain evidence="1">BACL3 MAG-120531-bin86</strain>
    </source>
</reference>
<accession>A0A0R2XMA9</accession>
<evidence type="ECO:0000313" key="1">
    <source>
        <dbReference type="EMBL" id="KRP35393.1"/>
    </source>
</evidence>
<dbReference type="AlphaFoldDB" id="A0A0R2XMA9"/>
<gene>
    <name evidence="1" type="ORF">ABS26_10545</name>
</gene>